<dbReference type="PROSITE" id="PS00149">
    <property type="entry name" value="SULFATASE_2"/>
    <property type="match status" value="1"/>
</dbReference>
<sequence precursor="true">MIKFDHRIGQLLRFLMLLLCTSSLMWHSEAVVGADTPSVEKPNIVFILADDLGYGDVHCFNPTRCKIATPNIDRLAEQGMMFTDAHTSSSVCTPTRYGILTGRYNWRTQLQKGVLHGFDAPLIAEDRLTVAGYLKQHGYTTAGIGKWHLGMDLPRIDDTPVKGNNPQNIDWDSQIHNGPVTRGFDYFFGISASLDMPPYIYIENDRFVGRGTATKAFNRKGPAEPDFEAIDVLPMIGRKAVEFIKRQKDSTPFFAYVPFTSPHTPILPSKDWQGKSVLGKYGDFVMQTDAVVGEIVNAIDQAGLSENTIVIMTSDNGCSKAAGIKDLQSKGHFPSAHFRGSKADLWDGGHRVPFIVRWPSKVKPGTSSDQLICQIDLMATCAQLMGSELPNGAGEDSVSFLSALSGKKIDSTRAGVIHHSIGGYFAYRQGKWKLLLAKGSGGWTSPRENEVADDAPIAQLYDMEIDPHETNNLYTSEPAVAKRLLAQLESDVNRGRSTDGPAARNDVEDIVIEKGKH</sequence>
<evidence type="ECO:0000256" key="1">
    <source>
        <dbReference type="ARBA" id="ARBA00008779"/>
    </source>
</evidence>
<reference evidence="7 8" key="1">
    <citation type="submission" date="2019-02" db="EMBL/GenBank/DDBJ databases">
        <title>Deep-cultivation of Planctomycetes and their phenomic and genomic characterization uncovers novel biology.</title>
        <authorList>
            <person name="Wiegand S."/>
            <person name="Jogler M."/>
            <person name="Boedeker C."/>
            <person name="Pinto D."/>
            <person name="Vollmers J."/>
            <person name="Rivas-Marin E."/>
            <person name="Kohn T."/>
            <person name="Peeters S.H."/>
            <person name="Heuer A."/>
            <person name="Rast P."/>
            <person name="Oberbeckmann S."/>
            <person name="Bunk B."/>
            <person name="Jeske O."/>
            <person name="Meyerdierks A."/>
            <person name="Storesund J.E."/>
            <person name="Kallscheuer N."/>
            <person name="Luecker S."/>
            <person name="Lage O.M."/>
            <person name="Pohl T."/>
            <person name="Merkel B.J."/>
            <person name="Hornburger P."/>
            <person name="Mueller R.-W."/>
            <person name="Bruemmer F."/>
            <person name="Labrenz M."/>
            <person name="Spormann A.M."/>
            <person name="Op Den Camp H."/>
            <person name="Overmann J."/>
            <person name="Amann R."/>
            <person name="Jetten M.S.M."/>
            <person name="Mascher T."/>
            <person name="Medema M.H."/>
            <person name="Devos D.P."/>
            <person name="Kaster A.-K."/>
            <person name="Ovreas L."/>
            <person name="Rohde M."/>
            <person name="Galperin M.Y."/>
            <person name="Jogler C."/>
        </authorList>
    </citation>
    <scope>NUCLEOTIDE SEQUENCE [LARGE SCALE GENOMIC DNA]</scope>
    <source>
        <strain evidence="7 8">Poly41</strain>
    </source>
</reference>
<dbReference type="RefSeq" id="WP_315853739.1">
    <property type="nucleotide sequence ID" value="NZ_SJPV01000007.1"/>
</dbReference>
<keyword evidence="5" id="KW-0732">Signal</keyword>
<proteinExistence type="inferred from homology"/>
<name>A0A5C6DJF1_9BACT</name>
<feature type="signal peptide" evidence="5">
    <location>
        <begin position="1"/>
        <end position="26"/>
    </location>
</feature>
<keyword evidence="3 7" id="KW-0378">Hydrolase</keyword>
<dbReference type="PANTHER" id="PTHR42693:SF53">
    <property type="entry name" value="ENDO-4-O-SULFATASE"/>
    <property type="match status" value="1"/>
</dbReference>
<comment type="similarity">
    <text evidence="1">Belongs to the sulfatase family.</text>
</comment>
<keyword evidence="2" id="KW-0479">Metal-binding</keyword>
<dbReference type="AlphaFoldDB" id="A0A5C6DJF1"/>
<evidence type="ECO:0000259" key="6">
    <source>
        <dbReference type="Pfam" id="PF00884"/>
    </source>
</evidence>
<dbReference type="InterPro" id="IPR024607">
    <property type="entry name" value="Sulfatase_CS"/>
</dbReference>
<evidence type="ECO:0000256" key="5">
    <source>
        <dbReference type="SAM" id="SignalP"/>
    </source>
</evidence>
<dbReference type="Gene3D" id="3.40.720.10">
    <property type="entry name" value="Alkaline Phosphatase, subunit A"/>
    <property type="match status" value="1"/>
</dbReference>
<accession>A0A5C6DJF1</accession>
<protein>
    <submittedName>
        <fullName evidence="7">Arylsulfatase</fullName>
        <ecNumber evidence="7">3.1.6.1</ecNumber>
    </submittedName>
</protein>
<dbReference type="SUPFAM" id="SSF53649">
    <property type="entry name" value="Alkaline phosphatase-like"/>
    <property type="match status" value="1"/>
</dbReference>
<dbReference type="InterPro" id="IPR017850">
    <property type="entry name" value="Alkaline_phosphatase_core_sf"/>
</dbReference>
<dbReference type="GO" id="GO:0046872">
    <property type="term" value="F:metal ion binding"/>
    <property type="evidence" value="ECO:0007669"/>
    <property type="project" value="UniProtKB-KW"/>
</dbReference>
<evidence type="ECO:0000313" key="7">
    <source>
        <dbReference type="EMBL" id="TWU35036.1"/>
    </source>
</evidence>
<dbReference type="InterPro" id="IPR000917">
    <property type="entry name" value="Sulfatase_N"/>
</dbReference>
<keyword evidence="4" id="KW-0106">Calcium</keyword>
<keyword evidence="8" id="KW-1185">Reference proteome</keyword>
<dbReference type="EC" id="3.1.6.1" evidence="7"/>
<dbReference type="Pfam" id="PF00884">
    <property type="entry name" value="Sulfatase"/>
    <property type="match status" value="1"/>
</dbReference>
<evidence type="ECO:0000313" key="8">
    <source>
        <dbReference type="Proteomes" id="UP000319143"/>
    </source>
</evidence>
<dbReference type="GO" id="GO:0004065">
    <property type="term" value="F:arylsulfatase activity"/>
    <property type="evidence" value="ECO:0007669"/>
    <property type="project" value="UniProtKB-EC"/>
</dbReference>
<feature type="chain" id="PRO_5022997686" evidence="5">
    <location>
        <begin position="27"/>
        <end position="517"/>
    </location>
</feature>
<dbReference type="Gene3D" id="3.30.1120.10">
    <property type="match status" value="1"/>
</dbReference>
<comment type="caution">
    <text evidence="7">The sequence shown here is derived from an EMBL/GenBank/DDBJ whole genome shotgun (WGS) entry which is preliminary data.</text>
</comment>
<evidence type="ECO:0000256" key="3">
    <source>
        <dbReference type="ARBA" id="ARBA00022801"/>
    </source>
</evidence>
<gene>
    <name evidence="7" type="primary">atsA_69</name>
    <name evidence="7" type="ORF">Poly41_41800</name>
</gene>
<evidence type="ECO:0000256" key="4">
    <source>
        <dbReference type="ARBA" id="ARBA00022837"/>
    </source>
</evidence>
<dbReference type="CDD" id="cd16143">
    <property type="entry name" value="ARS_like"/>
    <property type="match status" value="1"/>
</dbReference>
<dbReference type="PANTHER" id="PTHR42693">
    <property type="entry name" value="ARYLSULFATASE FAMILY MEMBER"/>
    <property type="match status" value="1"/>
</dbReference>
<evidence type="ECO:0000256" key="2">
    <source>
        <dbReference type="ARBA" id="ARBA00022723"/>
    </source>
</evidence>
<organism evidence="7 8">
    <name type="scientific">Novipirellula artificiosorum</name>
    <dbReference type="NCBI Taxonomy" id="2528016"/>
    <lineage>
        <taxon>Bacteria</taxon>
        <taxon>Pseudomonadati</taxon>
        <taxon>Planctomycetota</taxon>
        <taxon>Planctomycetia</taxon>
        <taxon>Pirellulales</taxon>
        <taxon>Pirellulaceae</taxon>
        <taxon>Novipirellula</taxon>
    </lineage>
</organism>
<dbReference type="EMBL" id="SJPV01000007">
    <property type="protein sequence ID" value="TWU35036.1"/>
    <property type="molecule type" value="Genomic_DNA"/>
</dbReference>
<feature type="domain" description="Sulfatase N-terminal" evidence="6">
    <location>
        <begin position="42"/>
        <end position="386"/>
    </location>
</feature>
<dbReference type="Proteomes" id="UP000319143">
    <property type="component" value="Unassembled WGS sequence"/>
</dbReference>
<dbReference type="InterPro" id="IPR050738">
    <property type="entry name" value="Sulfatase"/>
</dbReference>
<dbReference type="PROSITE" id="PS00523">
    <property type="entry name" value="SULFATASE_1"/>
    <property type="match status" value="1"/>
</dbReference>